<dbReference type="KEGG" id="xcf:J172_02342"/>
<feature type="signal peptide" evidence="1">
    <location>
        <begin position="1"/>
        <end position="30"/>
    </location>
</feature>
<sequence length="151" mass="16559">MKLRYRLRQIPAAAVLLTALFGGAVASAHADTPRAEIATQVKTYASKDGIKASTLRYGPREKNQALIQVTDSDSAIDKKILLATTTATEKDTRYTVQLNGRPYVLLILSGSAGELYVPGSPNPAWVRYDEYLSGQSNPEHYLTDYEQQGKP</sequence>
<evidence type="ECO:0008006" key="4">
    <source>
        <dbReference type="Google" id="ProtNLM"/>
    </source>
</evidence>
<feature type="chain" id="PRO_5006856884" description="Secreted protein" evidence="1">
    <location>
        <begin position="31"/>
        <end position="151"/>
    </location>
</feature>
<organism evidence="2 3">
    <name type="scientific">Xanthomonas citri pv. citri</name>
    <dbReference type="NCBI Taxonomy" id="611301"/>
    <lineage>
        <taxon>Bacteria</taxon>
        <taxon>Pseudomonadati</taxon>
        <taxon>Pseudomonadota</taxon>
        <taxon>Gammaproteobacteria</taxon>
        <taxon>Lysobacterales</taxon>
        <taxon>Lysobacteraceae</taxon>
        <taxon>Xanthomonas</taxon>
    </lineage>
</organism>
<evidence type="ECO:0000313" key="2">
    <source>
        <dbReference type="EMBL" id="CEG16548.1"/>
    </source>
</evidence>
<comment type="caution">
    <text evidence="2">The sequence shown here is derived from an EMBL/GenBank/DDBJ whole genome shotgun (WGS) entry which is preliminary data.</text>
</comment>
<dbReference type="AlphaFoldDB" id="A0A0U5FFL0"/>
<dbReference type="KEGG" id="xcu:J159_02340"/>
<gene>
    <name evidence="2" type="ORF">XAC3562_440009</name>
</gene>
<accession>A0A0U5FFL0</accession>
<protein>
    <recommendedName>
        <fullName evidence="4">Secreted protein</fullName>
    </recommendedName>
</protein>
<name>A0A0U5FFL0_XANCI</name>
<keyword evidence="3" id="KW-1185">Reference proteome</keyword>
<reference evidence="2 3" key="1">
    <citation type="submission" date="2014-09" db="EMBL/GenBank/DDBJ databases">
        <authorList>
            <person name="Regsiter A."/>
        </authorList>
    </citation>
    <scope>NUCLEOTIDE SEQUENCE [LARGE SCALE GENOMIC DNA]</scope>
</reference>
<dbReference type="RefSeq" id="WP_015463215.1">
    <property type="nucleotide sequence ID" value="NZ_CAVLHM010000024.1"/>
</dbReference>
<proteinExistence type="predicted"/>
<dbReference type="Proteomes" id="UP000052230">
    <property type="component" value="Unassembled WGS sequence"/>
</dbReference>
<dbReference type="KEGG" id="xcn:J169_02348"/>
<dbReference type="GeneID" id="66911311"/>
<evidence type="ECO:0000256" key="1">
    <source>
        <dbReference type="SAM" id="SignalP"/>
    </source>
</evidence>
<dbReference type="EMBL" id="CCXZ01000138">
    <property type="protein sequence ID" value="CEG16548.1"/>
    <property type="molecule type" value="Genomic_DNA"/>
</dbReference>
<keyword evidence="1" id="KW-0732">Signal</keyword>
<dbReference type="KEGG" id="xcw:J162_02340"/>
<evidence type="ECO:0000313" key="3">
    <source>
        <dbReference type="Proteomes" id="UP000052230"/>
    </source>
</evidence>
<dbReference type="KEGG" id="xcm:J164_02338"/>
<dbReference type="KEGG" id="xcr:J163_02336"/>